<feature type="transmembrane region" description="Helical" evidence="1">
    <location>
        <begin position="103"/>
        <end position="124"/>
    </location>
</feature>
<dbReference type="Proteomes" id="UP000290495">
    <property type="component" value="Chromosome"/>
</dbReference>
<protein>
    <submittedName>
        <fullName evidence="2">Uncharacterized protein</fullName>
    </submittedName>
</protein>
<organism evidence="2 3">
    <name type="scientific">Mycoplasmopsis canis</name>
    <dbReference type="NCBI Taxonomy" id="29555"/>
    <lineage>
        <taxon>Bacteria</taxon>
        <taxon>Bacillati</taxon>
        <taxon>Mycoplasmatota</taxon>
        <taxon>Mycoplasmoidales</taxon>
        <taxon>Metamycoplasmataceae</taxon>
        <taxon>Mycoplasmopsis</taxon>
    </lineage>
</organism>
<dbReference type="EMBL" id="LR215010">
    <property type="protein sequence ID" value="VEU69176.1"/>
    <property type="molecule type" value="Genomic_DNA"/>
</dbReference>
<keyword evidence="1" id="KW-0472">Membrane</keyword>
<evidence type="ECO:0000256" key="1">
    <source>
        <dbReference type="SAM" id="Phobius"/>
    </source>
</evidence>
<sequence>MNSYIIFMSLFFGTFLIMSVLFILFMKKQLIYKFVFEKIHYIKDEYIKVNILFKESFESILKKVRRNHFIIMLFYLFLTLMLITYLLINFLVFKSELNDETDYIMLVWPIIPFFISAFHLKILFITKKRIKDALEKISKWSFDNESFYFDKEYAKNENLITGNLKLKIKKSLAINFNLLKNVKKKISLGEIYLIIWGVHFSDVKSVEYNNLDIYQDFVNLYYEENEMKNH</sequence>
<accession>A0A449AS30</accession>
<keyword evidence="1" id="KW-1133">Transmembrane helix</keyword>
<dbReference type="AlphaFoldDB" id="A0A449AS30"/>
<name>A0A449AS30_9BACT</name>
<feature type="transmembrane region" description="Helical" evidence="1">
    <location>
        <begin position="6"/>
        <end position="26"/>
    </location>
</feature>
<proteinExistence type="predicted"/>
<feature type="transmembrane region" description="Helical" evidence="1">
    <location>
        <begin position="69"/>
        <end position="91"/>
    </location>
</feature>
<gene>
    <name evidence="2" type="ORF">NCTC10146_00664</name>
</gene>
<keyword evidence="1" id="KW-0812">Transmembrane</keyword>
<reference evidence="2 3" key="1">
    <citation type="submission" date="2019-01" db="EMBL/GenBank/DDBJ databases">
        <authorList>
            <consortium name="Pathogen Informatics"/>
        </authorList>
    </citation>
    <scope>NUCLEOTIDE SEQUENCE [LARGE SCALE GENOMIC DNA]</scope>
    <source>
        <strain evidence="2 3">NCTC10146</strain>
    </source>
</reference>
<evidence type="ECO:0000313" key="3">
    <source>
        <dbReference type="Proteomes" id="UP000290495"/>
    </source>
</evidence>
<evidence type="ECO:0000313" key="2">
    <source>
        <dbReference type="EMBL" id="VEU69176.1"/>
    </source>
</evidence>